<organism evidence="2 3">
    <name type="scientific">Candidatus Iainarchaeum sp</name>
    <dbReference type="NCBI Taxonomy" id="3101447"/>
    <lineage>
        <taxon>Archaea</taxon>
        <taxon>Candidatus Iainarchaeota</taxon>
        <taxon>Candidatus Iainarchaeia</taxon>
        <taxon>Candidatus Iainarchaeales</taxon>
        <taxon>Candidatus Iainarchaeaceae</taxon>
        <taxon>Candidatus Iainarchaeum</taxon>
    </lineage>
</organism>
<keyword evidence="1" id="KW-1133">Transmembrane helix</keyword>
<name>A0A8T4L7Z4_9ARCH</name>
<accession>A0A8T4L7Z4</accession>
<proteinExistence type="predicted"/>
<evidence type="ECO:0000256" key="1">
    <source>
        <dbReference type="SAM" id="Phobius"/>
    </source>
</evidence>
<evidence type="ECO:0000313" key="2">
    <source>
        <dbReference type="EMBL" id="MBS3061639.1"/>
    </source>
</evidence>
<protein>
    <submittedName>
        <fullName evidence="2">Uncharacterized protein</fullName>
    </submittedName>
</protein>
<keyword evidence="1" id="KW-0472">Membrane</keyword>
<evidence type="ECO:0000313" key="3">
    <source>
        <dbReference type="Proteomes" id="UP000675968"/>
    </source>
</evidence>
<dbReference type="EMBL" id="JAGVWC010000010">
    <property type="protein sequence ID" value="MBS3061639.1"/>
    <property type="molecule type" value="Genomic_DNA"/>
</dbReference>
<gene>
    <name evidence="2" type="ORF">J4215_03585</name>
</gene>
<reference evidence="2" key="1">
    <citation type="submission" date="2021-03" db="EMBL/GenBank/DDBJ databases">
        <authorList>
            <person name="Jaffe A."/>
        </authorList>
    </citation>
    <scope>NUCLEOTIDE SEQUENCE</scope>
    <source>
        <strain evidence="2">RIFCSPLOWO2_01_FULL_AR10_48_17</strain>
    </source>
</reference>
<feature type="transmembrane region" description="Helical" evidence="1">
    <location>
        <begin position="32"/>
        <end position="53"/>
    </location>
</feature>
<sequence length="65" mass="6917">MNRILPLLTVFPKTSGGETNSGSDPIVSPADGIDWVFVAGSLAVGLLGLILFLRWMNRGYPKSAV</sequence>
<keyword evidence="1" id="KW-0812">Transmembrane</keyword>
<dbReference type="Proteomes" id="UP000675968">
    <property type="component" value="Unassembled WGS sequence"/>
</dbReference>
<dbReference type="AlphaFoldDB" id="A0A8T4L7Z4"/>
<comment type="caution">
    <text evidence="2">The sequence shown here is derived from an EMBL/GenBank/DDBJ whole genome shotgun (WGS) entry which is preliminary data.</text>
</comment>
<reference evidence="2" key="2">
    <citation type="submission" date="2021-05" db="EMBL/GenBank/DDBJ databases">
        <title>Protein family content uncovers lineage relationships and bacterial pathway maintenance mechanisms in DPANN archaea.</title>
        <authorList>
            <person name="Castelle C.J."/>
            <person name="Meheust R."/>
            <person name="Jaffe A.L."/>
            <person name="Seitz K."/>
            <person name="Gong X."/>
            <person name="Baker B.J."/>
            <person name="Banfield J.F."/>
        </authorList>
    </citation>
    <scope>NUCLEOTIDE SEQUENCE</scope>
    <source>
        <strain evidence="2">RIFCSPLOWO2_01_FULL_AR10_48_17</strain>
    </source>
</reference>